<dbReference type="GO" id="GO:0002142">
    <property type="term" value="C:stereocilia ankle link complex"/>
    <property type="evidence" value="ECO:0007669"/>
    <property type="project" value="TreeGrafter"/>
</dbReference>
<dbReference type="GO" id="GO:0032426">
    <property type="term" value="C:stereocilium tip"/>
    <property type="evidence" value="ECO:0007669"/>
    <property type="project" value="TreeGrafter"/>
</dbReference>
<name>A0A4W5PGG3_9TELE</name>
<dbReference type="PANTHER" id="PTHR23116:SF29">
    <property type="entry name" value="PDZ DOMAIN-CONTAINING PROTEIN 7"/>
    <property type="match status" value="1"/>
</dbReference>
<dbReference type="PANTHER" id="PTHR23116">
    <property type="entry name" value="PDZ DOMAIN CONTAINING WHIRLIN AND HARMONIN-RELATED"/>
    <property type="match status" value="1"/>
</dbReference>
<dbReference type="CDD" id="cd10834">
    <property type="entry name" value="PDZ2_PDZD7-like"/>
    <property type="match status" value="1"/>
</dbReference>
<evidence type="ECO:0000256" key="4">
    <source>
        <dbReference type="SAM" id="MobiDB-lite"/>
    </source>
</evidence>
<evidence type="ECO:0000259" key="5">
    <source>
        <dbReference type="PROSITE" id="PS50106"/>
    </source>
</evidence>
<protein>
    <submittedName>
        <fullName evidence="6">PDZ domain containing 7a</fullName>
    </submittedName>
</protein>
<proteinExistence type="predicted"/>
<accession>A0A4W5PGG3</accession>
<reference evidence="7" key="1">
    <citation type="submission" date="2018-06" db="EMBL/GenBank/DDBJ databases">
        <title>Genome assembly of Danube salmon.</title>
        <authorList>
            <person name="Macqueen D.J."/>
            <person name="Gundappa M.K."/>
        </authorList>
    </citation>
    <scope>NUCLEOTIDE SEQUENCE [LARGE SCALE GENOMIC DNA]</scope>
</reference>
<dbReference type="InterPro" id="IPR036034">
    <property type="entry name" value="PDZ_sf"/>
</dbReference>
<dbReference type="GO" id="GO:0005929">
    <property type="term" value="C:cilium"/>
    <property type="evidence" value="ECO:0007669"/>
    <property type="project" value="TreeGrafter"/>
</dbReference>
<feature type="region of interest" description="Disordered" evidence="4">
    <location>
        <begin position="1"/>
        <end position="78"/>
    </location>
</feature>
<dbReference type="InterPro" id="IPR001478">
    <property type="entry name" value="PDZ"/>
</dbReference>
<evidence type="ECO:0000256" key="3">
    <source>
        <dbReference type="ARBA" id="ARBA00023273"/>
    </source>
</evidence>
<organism evidence="6 7">
    <name type="scientific">Hucho hucho</name>
    <name type="common">huchen</name>
    <dbReference type="NCBI Taxonomy" id="62062"/>
    <lineage>
        <taxon>Eukaryota</taxon>
        <taxon>Metazoa</taxon>
        <taxon>Chordata</taxon>
        <taxon>Craniata</taxon>
        <taxon>Vertebrata</taxon>
        <taxon>Euteleostomi</taxon>
        <taxon>Actinopterygii</taxon>
        <taxon>Neopterygii</taxon>
        <taxon>Teleostei</taxon>
        <taxon>Protacanthopterygii</taxon>
        <taxon>Salmoniformes</taxon>
        <taxon>Salmonidae</taxon>
        <taxon>Salmoninae</taxon>
        <taxon>Hucho</taxon>
    </lineage>
</organism>
<feature type="domain" description="PDZ" evidence="5">
    <location>
        <begin position="176"/>
        <end position="246"/>
    </location>
</feature>
<dbReference type="Pfam" id="PF00595">
    <property type="entry name" value="PDZ"/>
    <property type="match status" value="1"/>
</dbReference>
<keyword evidence="2" id="KW-0677">Repeat</keyword>
<dbReference type="PROSITE" id="PS50106">
    <property type="entry name" value="PDZ"/>
    <property type="match status" value="2"/>
</dbReference>
<reference evidence="6" key="3">
    <citation type="submission" date="2025-09" db="UniProtKB">
        <authorList>
            <consortium name="Ensembl"/>
        </authorList>
    </citation>
    <scope>IDENTIFICATION</scope>
</reference>
<dbReference type="Ensembl" id="ENSHHUT00000061928.1">
    <property type="protein sequence ID" value="ENSHHUP00000059879.1"/>
    <property type="gene ID" value="ENSHHUG00000035525.1"/>
</dbReference>
<evidence type="ECO:0000256" key="1">
    <source>
        <dbReference type="ARBA" id="ARBA00004316"/>
    </source>
</evidence>
<evidence type="ECO:0000313" key="7">
    <source>
        <dbReference type="Proteomes" id="UP000314982"/>
    </source>
</evidence>
<dbReference type="Pfam" id="PF17820">
    <property type="entry name" value="PDZ_6"/>
    <property type="match status" value="1"/>
</dbReference>
<reference evidence="6" key="2">
    <citation type="submission" date="2025-08" db="UniProtKB">
        <authorList>
            <consortium name="Ensembl"/>
        </authorList>
    </citation>
    <scope>IDENTIFICATION</scope>
</reference>
<dbReference type="GO" id="GO:0060088">
    <property type="term" value="P:auditory receptor cell stereocilium organization"/>
    <property type="evidence" value="ECO:0007669"/>
    <property type="project" value="TreeGrafter"/>
</dbReference>
<comment type="subcellular location">
    <subcellularLocation>
        <location evidence="1">Cell projection</location>
    </subcellularLocation>
</comment>
<evidence type="ECO:0000256" key="2">
    <source>
        <dbReference type="ARBA" id="ARBA00022737"/>
    </source>
</evidence>
<keyword evidence="7" id="KW-1185">Reference proteome</keyword>
<dbReference type="Gene3D" id="2.30.42.10">
    <property type="match status" value="2"/>
</dbReference>
<dbReference type="InterPro" id="IPR041489">
    <property type="entry name" value="PDZ_6"/>
</dbReference>
<dbReference type="GeneTree" id="ENSGT00950000183002"/>
<dbReference type="GO" id="GO:0005886">
    <property type="term" value="C:plasma membrane"/>
    <property type="evidence" value="ECO:0007669"/>
    <property type="project" value="TreeGrafter"/>
</dbReference>
<dbReference type="InterPro" id="IPR051844">
    <property type="entry name" value="USH2_Complex_Protein"/>
</dbReference>
<dbReference type="FunFam" id="2.30.42.10:FF:000090">
    <property type="entry name" value="PDZ domain containing 7"/>
    <property type="match status" value="1"/>
</dbReference>
<dbReference type="SUPFAM" id="SSF50156">
    <property type="entry name" value="PDZ domain-like"/>
    <property type="match status" value="2"/>
</dbReference>
<dbReference type="AlphaFoldDB" id="A0A4W5PGG3"/>
<feature type="domain" description="PDZ" evidence="5">
    <location>
        <begin position="81"/>
        <end position="119"/>
    </location>
</feature>
<dbReference type="SMART" id="SM00228">
    <property type="entry name" value="PDZ"/>
    <property type="match status" value="2"/>
</dbReference>
<evidence type="ECO:0000313" key="6">
    <source>
        <dbReference type="Ensembl" id="ENSHHUP00000059879.1"/>
    </source>
</evidence>
<keyword evidence="3" id="KW-0966">Cell projection</keyword>
<feature type="compositionally biased region" description="Basic residues" evidence="4">
    <location>
        <begin position="62"/>
        <end position="72"/>
    </location>
</feature>
<sequence length="262" mass="28502">MTNGGGHPLPHPHNGGGYPHPHNHNGGGHPHSHPHNGRGHPHSHNGGHGGQAGGSHSTNRYMQKKHHHHRGGRSSPMGRVILINSPVDEQAGLCVGDKLVEVNGISLESITMSSAVKVLTGNNRLRMVVRRVGKVPGIRYSKEKTTWVDLIQRRMVVEENGRTPSDASSDSVLRRMVHLYTTSDDYCLGFNIRGGKEFGLGIYVSKLDPGGLAERHGIKMGDQILAANGVSFDSITHSNAVEVLKSHTHIMLTIRVREKTHL</sequence>
<dbReference type="GO" id="GO:0007605">
    <property type="term" value="P:sensory perception of sound"/>
    <property type="evidence" value="ECO:0007669"/>
    <property type="project" value="TreeGrafter"/>
</dbReference>
<dbReference type="Proteomes" id="UP000314982">
    <property type="component" value="Unassembled WGS sequence"/>
</dbReference>
<feature type="compositionally biased region" description="Basic residues" evidence="4">
    <location>
        <begin position="30"/>
        <end position="45"/>
    </location>
</feature>